<dbReference type="PROSITE" id="PS51125">
    <property type="entry name" value="NHL"/>
    <property type="match status" value="3"/>
</dbReference>
<dbReference type="GO" id="GO:0005525">
    <property type="term" value="F:GTP binding"/>
    <property type="evidence" value="ECO:0007669"/>
    <property type="project" value="InterPro"/>
</dbReference>
<dbReference type="InterPro" id="IPR045063">
    <property type="entry name" value="Dynamin_N"/>
</dbReference>
<dbReference type="SUPFAM" id="SSF63829">
    <property type="entry name" value="Calcium-dependent phosphotriesterase"/>
    <property type="match status" value="1"/>
</dbReference>
<name>A0A819UCI5_9BILA</name>
<comment type="caution">
    <text evidence="13">The sequence shown here is derived from an EMBL/GenBank/DDBJ whole genome shotgun (WGS) entry which is preliminary data.</text>
</comment>
<dbReference type="InterPro" id="IPR000157">
    <property type="entry name" value="TIR_dom"/>
</dbReference>
<dbReference type="GO" id="GO:0010008">
    <property type="term" value="C:endosome membrane"/>
    <property type="evidence" value="ECO:0007669"/>
    <property type="project" value="UniProtKB-SubCell"/>
</dbReference>
<dbReference type="Pfam" id="PF16880">
    <property type="entry name" value="EHD_N"/>
    <property type="match status" value="1"/>
</dbReference>
<evidence type="ECO:0000256" key="3">
    <source>
        <dbReference type="ARBA" id="ARBA00022475"/>
    </source>
</evidence>
<evidence type="ECO:0000256" key="10">
    <source>
        <dbReference type="PROSITE-ProRule" id="PRU00504"/>
    </source>
</evidence>
<feature type="repeat" description="NHL" evidence="10">
    <location>
        <begin position="370"/>
        <end position="413"/>
    </location>
</feature>
<gene>
    <name evidence="13" type="ORF">OVN521_LOCUS20478</name>
</gene>
<dbReference type="GO" id="GO:0007165">
    <property type="term" value="P:signal transduction"/>
    <property type="evidence" value="ECO:0007669"/>
    <property type="project" value="InterPro"/>
</dbReference>
<dbReference type="CDD" id="cd09913">
    <property type="entry name" value="EHD"/>
    <property type="match status" value="1"/>
</dbReference>
<evidence type="ECO:0000259" key="12">
    <source>
        <dbReference type="PROSITE" id="PS51718"/>
    </source>
</evidence>
<dbReference type="InterPro" id="IPR001258">
    <property type="entry name" value="NHL_repeat"/>
</dbReference>
<dbReference type="Gene3D" id="3.40.50.10140">
    <property type="entry name" value="Toll/interleukin-1 receptor homology (TIR) domain"/>
    <property type="match status" value="1"/>
</dbReference>
<dbReference type="Pfam" id="PF01436">
    <property type="entry name" value="NHL"/>
    <property type="match status" value="4"/>
</dbReference>
<dbReference type="AlphaFoldDB" id="A0A819UCI5"/>
<dbReference type="PANTHER" id="PTHR24104:SF25">
    <property type="entry name" value="PROTEIN LIN-41"/>
    <property type="match status" value="1"/>
</dbReference>
<dbReference type="CDD" id="cd05819">
    <property type="entry name" value="NHL"/>
    <property type="match status" value="1"/>
</dbReference>
<feature type="compositionally biased region" description="Low complexity" evidence="11">
    <location>
        <begin position="252"/>
        <end position="263"/>
    </location>
</feature>
<dbReference type="GO" id="GO:0008270">
    <property type="term" value="F:zinc ion binding"/>
    <property type="evidence" value="ECO:0007669"/>
    <property type="project" value="UniProtKB-KW"/>
</dbReference>
<dbReference type="Gene3D" id="3.40.50.300">
    <property type="entry name" value="P-loop containing nucleotide triphosphate hydrolases"/>
    <property type="match status" value="1"/>
</dbReference>
<keyword evidence="14" id="KW-1185">Reference proteome</keyword>
<keyword evidence="8" id="KW-0106">Calcium</keyword>
<evidence type="ECO:0000256" key="11">
    <source>
        <dbReference type="SAM" id="MobiDB-lite"/>
    </source>
</evidence>
<dbReference type="SUPFAM" id="SSF52200">
    <property type="entry name" value="Toll/Interleukin receptor TIR domain"/>
    <property type="match status" value="1"/>
</dbReference>
<keyword evidence="3" id="KW-1003">Cell membrane</keyword>
<evidence type="ECO:0000256" key="9">
    <source>
        <dbReference type="ARBA" id="ARBA00023136"/>
    </source>
</evidence>
<keyword evidence="5" id="KW-0677">Repeat</keyword>
<proteinExistence type="predicted"/>
<protein>
    <recommendedName>
        <fullName evidence="12">Dynamin-type G domain-containing protein</fullName>
    </recommendedName>
</protein>
<dbReference type="InterPro" id="IPR035897">
    <property type="entry name" value="Toll_tir_struct_dom_sf"/>
</dbReference>
<dbReference type="Pfam" id="PF13676">
    <property type="entry name" value="TIR_2"/>
    <property type="match status" value="1"/>
</dbReference>
<dbReference type="EMBL" id="CAJOBG010004059">
    <property type="protein sequence ID" value="CAF4093197.1"/>
    <property type="molecule type" value="Genomic_DNA"/>
</dbReference>
<dbReference type="Gene3D" id="2.120.10.30">
    <property type="entry name" value="TolB, C-terminal domain"/>
    <property type="match status" value="2"/>
</dbReference>
<feature type="region of interest" description="Disordered" evidence="11">
    <location>
        <begin position="251"/>
        <end position="271"/>
    </location>
</feature>
<evidence type="ECO:0000313" key="14">
    <source>
        <dbReference type="Proteomes" id="UP000663866"/>
    </source>
</evidence>
<evidence type="ECO:0000256" key="2">
    <source>
        <dbReference type="ARBA" id="ARBA00004481"/>
    </source>
</evidence>
<dbReference type="FunFam" id="3.40.50.300:FF:000147">
    <property type="entry name" value="EH domain-containing protein 1"/>
    <property type="match status" value="1"/>
</dbReference>
<dbReference type="InterPro" id="IPR031692">
    <property type="entry name" value="EHD_N"/>
</dbReference>
<dbReference type="GO" id="GO:0043161">
    <property type="term" value="P:proteasome-mediated ubiquitin-dependent protein catabolic process"/>
    <property type="evidence" value="ECO:0007669"/>
    <property type="project" value="TreeGrafter"/>
</dbReference>
<evidence type="ECO:0000256" key="7">
    <source>
        <dbReference type="ARBA" id="ARBA00022753"/>
    </source>
</evidence>
<evidence type="ECO:0000256" key="6">
    <source>
        <dbReference type="ARBA" id="ARBA00022741"/>
    </source>
</evidence>
<dbReference type="InterPro" id="IPR050952">
    <property type="entry name" value="TRIM-NHL_E3_ligases"/>
</dbReference>
<dbReference type="Gene3D" id="2.40.10.500">
    <property type="match status" value="1"/>
</dbReference>
<keyword evidence="9" id="KW-0472">Membrane</keyword>
<comment type="subcellular location">
    <subcellularLocation>
        <location evidence="1">Cell membrane</location>
        <topology evidence="1">Peripheral membrane protein</topology>
        <orientation evidence="1">Cytoplasmic side</orientation>
    </subcellularLocation>
    <subcellularLocation>
        <location evidence="2">Endosome membrane</location>
        <topology evidence="2">Peripheral membrane protein</topology>
    </subcellularLocation>
</comment>
<dbReference type="Pfam" id="PF00350">
    <property type="entry name" value="Dynamin_N"/>
    <property type="match status" value="1"/>
</dbReference>
<feature type="repeat" description="NHL" evidence="10">
    <location>
        <begin position="297"/>
        <end position="327"/>
    </location>
</feature>
<evidence type="ECO:0000256" key="1">
    <source>
        <dbReference type="ARBA" id="ARBA00004413"/>
    </source>
</evidence>
<evidence type="ECO:0000256" key="5">
    <source>
        <dbReference type="ARBA" id="ARBA00022737"/>
    </source>
</evidence>
<dbReference type="GO" id="GO:0000209">
    <property type="term" value="P:protein polyubiquitination"/>
    <property type="evidence" value="ECO:0007669"/>
    <property type="project" value="TreeGrafter"/>
</dbReference>
<dbReference type="PROSITE" id="PS51718">
    <property type="entry name" value="G_DYNAMIN_2"/>
    <property type="match status" value="1"/>
</dbReference>
<feature type="domain" description="Dynamin-type G" evidence="12">
    <location>
        <begin position="559"/>
        <end position="795"/>
    </location>
</feature>
<dbReference type="Proteomes" id="UP000663866">
    <property type="component" value="Unassembled WGS sequence"/>
</dbReference>
<keyword evidence="7" id="KW-0967">Endosome</keyword>
<evidence type="ECO:0000256" key="8">
    <source>
        <dbReference type="ARBA" id="ARBA00022837"/>
    </source>
</evidence>
<dbReference type="InterPro" id="IPR027417">
    <property type="entry name" value="P-loop_NTPase"/>
</dbReference>
<dbReference type="SUPFAM" id="SSF52540">
    <property type="entry name" value="P-loop containing nucleoside triphosphate hydrolases"/>
    <property type="match status" value="1"/>
</dbReference>
<dbReference type="PANTHER" id="PTHR24104">
    <property type="entry name" value="E3 UBIQUITIN-PROTEIN LIGASE NHLRC1-RELATED"/>
    <property type="match status" value="1"/>
</dbReference>
<dbReference type="InterPro" id="IPR011042">
    <property type="entry name" value="6-blade_b-propeller_TolB-like"/>
</dbReference>
<dbReference type="InterPro" id="IPR030381">
    <property type="entry name" value="G_DYNAMIN_dom"/>
</dbReference>
<keyword evidence="6" id="KW-0547">Nucleotide-binding</keyword>
<organism evidence="13 14">
    <name type="scientific">Rotaria magnacalcarata</name>
    <dbReference type="NCBI Taxonomy" id="392030"/>
    <lineage>
        <taxon>Eukaryota</taxon>
        <taxon>Metazoa</taxon>
        <taxon>Spiralia</taxon>
        <taxon>Gnathifera</taxon>
        <taxon>Rotifera</taxon>
        <taxon>Eurotatoria</taxon>
        <taxon>Bdelloidea</taxon>
        <taxon>Philodinida</taxon>
        <taxon>Philodinidae</taxon>
        <taxon>Rotaria</taxon>
    </lineage>
</organism>
<evidence type="ECO:0000313" key="13">
    <source>
        <dbReference type="EMBL" id="CAF4093197.1"/>
    </source>
</evidence>
<accession>A0A819UCI5</accession>
<keyword evidence="4" id="KW-0479">Metal-binding</keyword>
<dbReference type="GO" id="GO:0005886">
    <property type="term" value="C:plasma membrane"/>
    <property type="evidence" value="ECO:0007669"/>
    <property type="project" value="UniProtKB-SubCell"/>
</dbReference>
<feature type="repeat" description="NHL" evidence="10">
    <location>
        <begin position="463"/>
        <end position="506"/>
    </location>
</feature>
<evidence type="ECO:0000256" key="4">
    <source>
        <dbReference type="ARBA" id="ARBA00022723"/>
    </source>
</evidence>
<dbReference type="GO" id="GO:0061630">
    <property type="term" value="F:ubiquitin protein ligase activity"/>
    <property type="evidence" value="ECO:0007669"/>
    <property type="project" value="TreeGrafter"/>
</dbReference>
<reference evidence="13" key="1">
    <citation type="submission" date="2021-02" db="EMBL/GenBank/DDBJ databases">
        <authorList>
            <person name="Nowell W R."/>
        </authorList>
    </citation>
    <scope>NUCLEOTIDE SEQUENCE</scope>
</reference>
<sequence length="795" mass="90493">MSSEHGLHVMLSYHWDNKELVSKIYKVLRSRNLPVWMDIHGGIGFNLFQSMADGVENAAVVCCFMTPKYQNSRNCEKELLYAERRRVSIIPCRLTRDWEPSTWLGLITAGLVWVDFREATEMNIDLKIDRLIDQIRIVTGKKLKCFLQETSNTLENSSGNALYNLYPMLPQMTEKSGHTTSTLIVSRQHQTISNVNTKPTPPPVPPRPNKNLIRERLVDLALIDDKKENNLPLNSRKPDICEIPDQHQADTSSIPDILPLSPSKTNNGKKRNGIVIDYSKFHRSPRIIGDDNDEISFCCPSGVAISKTGLIYIADQQNQCVKVIPLLKSGQPILSRPFNRPKGVHIDEHGRILLTEQNRLLILDHELNLLKSIGNHGSKPGEFNVPWGVATDCSSNIYVCDQMNNRIQKFDTDGQFLLEWGYEGEHVGQFYYPHFISISGNRVAVSDQLNHRVQVFDCFGNYHYKLGEPGSEPGQFSCPFGVCIDGNGHIAVADHDNNRIQFFDENGDVKRILDKEANPLFNFQGVHGLRQVYKSKLLPLEETYRFHEFHSPQLDDCDFSAKPMVLLVGQYSVGKTTFIRYLLNEDFPGIRIGPEPTTDSFIAIMNNDHAGTIPGNALVVDPSKPFRPLSKFGNAFLNRFVCSQLRNEVLETVTFIDTPGILSGEKQRVDRGYEFTQVLEWFADRCDRILLLFDVSSLDISDELKRAIEVLRRNDDKIRIVLNKADTVDHQALMRVYGALMWSLGKVLGTPEVCRVYVGSFWSKPLQFDSNRRLFELETKDLFDDLGKRTIIYRS</sequence>